<dbReference type="GO" id="GO:0000796">
    <property type="term" value="C:condensin complex"/>
    <property type="evidence" value="ECO:0000318"/>
    <property type="project" value="GO_Central"/>
</dbReference>
<evidence type="ECO:0000256" key="1">
    <source>
        <dbReference type="ARBA" id="ARBA00004123"/>
    </source>
</evidence>
<dbReference type="Pfam" id="PF06278">
    <property type="entry name" value="CNDH2_N"/>
    <property type="match status" value="1"/>
</dbReference>
<evidence type="ECO:0000313" key="12">
    <source>
        <dbReference type="RefSeq" id="XP_010243110.1"/>
    </source>
</evidence>
<dbReference type="InterPro" id="IPR031719">
    <property type="entry name" value="H2_M"/>
</dbReference>
<dbReference type="GO" id="GO:0010032">
    <property type="term" value="P:meiotic chromosome condensation"/>
    <property type="evidence" value="ECO:0000318"/>
    <property type="project" value="GO_Central"/>
</dbReference>
<evidence type="ECO:0000313" key="11">
    <source>
        <dbReference type="Proteomes" id="UP000189703"/>
    </source>
</evidence>
<feature type="region of interest" description="Disordered" evidence="7">
    <location>
        <begin position="608"/>
        <end position="660"/>
    </location>
</feature>
<protein>
    <recommendedName>
        <fullName evidence="3">Condensin-2 complex subunit H2</fullName>
    </recommendedName>
    <alternativeName>
        <fullName evidence="6">Non-SMC condensin II complex subunit H2</fullName>
    </alternativeName>
</protein>
<dbReference type="InParanoid" id="A0A1U7Z7Y4"/>
<evidence type="ECO:0000256" key="5">
    <source>
        <dbReference type="ARBA" id="ARBA00023242"/>
    </source>
</evidence>
<dbReference type="KEGG" id="nnu:104587268"/>
<accession>A0A1U7Z7Y4</accession>
<dbReference type="GO" id="GO:0003682">
    <property type="term" value="F:chromatin binding"/>
    <property type="evidence" value="ECO:0000318"/>
    <property type="project" value="GO_Central"/>
</dbReference>
<feature type="compositionally biased region" description="Acidic residues" evidence="7">
    <location>
        <begin position="304"/>
        <end position="313"/>
    </location>
</feature>
<dbReference type="Proteomes" id="UP000189703">
    <property type="component" value="Unplaced"/>
</dbReference>
<organism evidence="11 12">
    <name type="scientific">Nelumbo nucifera</name>
    <name type="common">Sacred lotus</name>
    <dbReference type="NCBI Taxonomy" id="4432"/>
    <lineage>
        <taxon>Eukaryota</taxon>
        <taxon>Viridiplantae</taxon>
        <taxon>Streptophyta</taxon>
        <taxon>Embryophyta</taxon>
        <taxon>Tracheophyta</taxon>
        <taxon>Spermatophyta</taxon>
        <taxon>Magnoliopsida</taxon>
        <taxon>Proteales</taxon>
        <taxon>Nelumbonaceae</taxon>
        <taxon>Nelumbo</taxon>
    </lineage>
</organism>
<comment type="similarity">
    <text evidence="2">Belongs to the CND2 H2 (condensin-2 subunit 2) family.</text>
</comment>
<dbReference type="AlphaFoldDB" id="A0A1U7Z7Y4"/>
<dbReference type="InterPro" id="IPR009378">
    <property type="entry name" value="H2_N"/>
</dbReference>
<dbReference type="GO" id="GO:0005634">
    <property type="term" value="C:nucleus"/>
    <property type="evidence" value="ECO:0000318"/>
    <property type="project" value="GO_Central"/>
</dbReference>
<proteinExistence type="inferred from homology"/>
<keyword evidence="5" id="KW-0539">Nucleus</keyword>
<dbReference type="OrthoDB" id="10038475at2759"/>
<dbReference type="InterPro" id="IPR031739">
    <property type="entry name" value="Ncaph2"/>
</dbReference>
<evidence type="ECO:0000259" key="8">
    <source>
        <dbReference type="Pfam" id="PF06278"/>
    </source>
</evidence>
<dbReference type="STRING" id="4432.A0A1U7Z7Y4"/>
<dbReference type="RefSeq" id="XP_010243110.1">
    <property type="nucleotide sequence ID" value="XM_010244808.1"/>
</dbReference>
<dbReference type="PANTHER" id="PTHR14324">
    <property type="entry name" value="CONDENSIN-2 COMPLEX SUBUNIT H2"/>
    <property type="match status" value="1"/>
</dbReference>
<feature type="domain" description="Condensin-2 complex subunit H2 C-terminal" evidence="9">
    <location>
        <begin position="472"/>
        <end position="606"/>
    </location>
</feature>
<keyword evidence="4" id="KW-0226">DNA condensation</keyword>
<feature type="region of interest" description="Disordered" evidence="7">
    <location>
        <begin position="217"/>
        <end position="256"/>
    </location>
</feature>
<evidence type="ECO:0000256" key="3">
    <source>
        <dbReference type="ARBA" id="ARBA00016903"/>
    </source>
</evidence>
<dbReference type="eggNOG" id="KOG2359">
    <property type="taxonomic scope" value="Eukaryota"/>
</dbReference>
<reference evidence="12" key="1">
    <citation type="submission" date="2025-08" db="UniProtKB">
        <authorList>
            <consortium name="RefSeq"/>
        </authorList>
    </citation>
    <scope>IDENTIFICATION</scope>
</reference>
<evidence type="ECO:0000256" key="6">
    <source>
        <dbReference type="ARBA" id="ARBA00030479"/>
    </source>
</evidence>
<dbReference type="GO" id="GO:0051306">
    <property type="term" value="P:mitotic sister chromatid separation"/>
    <property type="evidence" value="ECO:0000318"/>
    <property type="project" value="GO_Central"/>
</dbReference>
<feature type="domain" description="Condensin II complex subunit H2 middle" evidence="10">
    <location>
        <begin position="155"/>
        <end position="313"/>
    </location>
</feature>
<sequence length="673" mass="75207">MNVDREEHAGESSGGRFHILQPLRDLESNWAVDLAKNLEEYLLKICAGEVAGEDDSHLSVNFAEAALLLQGSIQVYSRKVEYLYSLVLHALEFISQKRQQNNPEETSVQAEGSNHHEVADEENELFLGLDDVPVESKNCLDGGLSKDNILDNYAKPPANLVVLEGDCLDTSGDSGELESYLLATTDLYQDFLLLDPCDAASINDFLKGDKANIENNVAQKGSSLRSKTRKSFQSPTRRSGGTAHKSPFGQSQDVNVNRTPLANCNFETNDNYIWPDPPTCNVPENDYHGDEMDAGFSEPQNDSDGLDDDDDDDPWKPLNPHEPGNLKVKPFRKLKVLKRQDISSTQKMPLATQFPLARLRGTISPEFLEMWEAKLHVCEKLWKSQSPPPYEKLRQSLVLGGHESCNGFSNAEDENEDIDHDCNPDFDQADVDIPESTCMDSEPPFCDMHGDDVRFDNNEAFEHEDPNSHANLEDLCRLHLDALLVSIAETEKQTELATRVSTWKQRIEHTLEEQDARPSFDIHEYGGRVLEKLSMEADCRGSMSFADIVGGQEKHDVARTFSALLQLVNNGNVDLDRGNPNNESICYSAVNPFSVRLLSHEKRQEEVQLRSLKKRVKSPPSKRCTKGDGKKPVGEHSNRSSVGLGKVGGIRCTHEGKRRRRSRLIEPVDLSAG</sequence>
<evidence type="ECO:0000259" key="9">
    <source>
        <dbReference type="Pfam" id="PF16858"/>
    </source>
</evidence>
<gene>
    <name evidence="12" type="primary">LOC104587268</name>
</gene>
<keyword evidence="11" id="KW-1185">Reference proteome</keyword>
<feature type="region of interest" description="Disordered" evidence="7">
    <location>
        <begin position="273"/>
        <end position="327"/>
    </location>
</feature>
<dbReference type="PANTHER" id="PTHR14324:SF3">
    <property type="entry name" value="CONDENSIN-2 COMPLEX SUBUNIT H2"/>
    <property type="match status" value="1"/>
</dbReference>
<evidence type="ECO:0000256" key="7">
    <source>
        <dbReference type="SAM" id="MobiDB-lite"/>
    </source>
</evidence>
<feature type="compositionally biased region" description="Polar residues" evidence="7">
    <location>
        <begin position="217"/>
        <end position="239"/>
    </location>
</feature>
<comment type="subcellular location">
    <subcellularLocation>
        <location evidence="1">Nucleus</location>
    </subcellularLocation>
</comment>
<evidence type="ECO:0000256" key="2">
    <source>
        <dbReference type="ARBA" id="ARBA00007844"/>
    </source>
</evidence>
<evidence type="ECO:0000256" key="4">
    <source>
        <dbReference type="ARBA" id="ARBA00023067"/>
    </source>
</evidence>
<dbReference type="Pfam" id="PF16869">
    <property type="entry name" value="CNDH2_M"/>
    <property type="match status" value="1"/>
</dbReference>
<dbReference type="OMA" id="FDPPEHK"/>
<feature type="compositionally biased region" description="Basic and acidic residues" evidence="7">
    <location>
        <begin position="625"/>
        <end position="638"/>
    </location>
</feature>
<feature type="domain" description="Condensin II complex subunit H2 N-terminal" evidence="8">
    <location>
        <begin position="16"/>
        <end position="133"/>
    </location>
</feature>
<name>A0A1U7Z7Y4_NELNU</name>
<dbReference type="FunCoup" id="A0A1U7Z7Y4">
    <property type="interactions" value="2734"/>
</dbReference>
<evidence type="ECO:0000259" key="10">
    <source>
        <dbReference type="Pfam" id="PF16869"/>
    </source>
</evidence>
<dbReference type="InterPro" id="IPR031737">
    <property type="entry name" value="CNDH2_C"/>
</dbReference>
<dbReference type="GeneID" id="104587268"/>
<dbReference type="Pfam" id="PF16858">
    <property type="entry name" value="CNDH2_C"/>
    <property type="match status" value="1"/>
</dbReference>